<comment type="caution">
    <text evidence="1">The sequence shown here is derived from an EMBL/GenBank/DDBJ whole genome shotgun (WGS) entry which is preliminary data.</text>
</comment>
<evidence type="ECO:0000313" key="2">
    <source>
        <dbReference type="Proteomes" id="UP000276133"/>
    </source>
</evidence>
<dbReference type="Proteomes" id="UP000276133">
    <property type="component" value="Unassembled WGS sequence"/>
</dbReference>
<reference evidence="1 2" key="1">
    <citation type="journal article" date="2018" name="Sci. Rep.">
        <title>Genomic signatures of local adaptation to the degree of environmental predictability in rotifers.</title>
        <authorList>
            <person name="Franch-Gras L."/>
            <person name="Hahn C."/>
            <person name="Garcia-Roger E.M."/>
            <person name="Carmona M.J."/>
            <person name="Serra M."/>
            <person name="Gomez A."/>
        </authorList>
    </citation>
    <scope>NUCLEOTIDE SEQUENCE [LARGE SCALE GENOMIC DNA]</scope>
    <source>
        <strain evidence="1">HYR1</strain>
    </source>
</reference>
<dbReference type="EMBL" id="REGN01012362">
    <property type="protein sequence ID" value="RMZ95610.1"/>
    <property type="molecule type" value="Genomic_DNA"/>
</dbReference>
<sequence>MENRYITNPKSKFIEKNKVLYHACNINLKLFETSHFINVISTLDTFYTLCCLANLKRTFLLGRLGRPARSLRSAGKDA</sequence>
<organism evidence="1 2">
    <name type="scientific">Brachionus plicatilis</name>
    <name type="common">Marine rotifer</name>
    <name type="synonym">Brachionus muelleri</name>
    <dbReference type="NCBI Taxonomy" id="10195"/>
    <lineage>
        <taxon>Eukaryota</taxon>
        <taxon>Metazoa</taxon>
        <taxon>Spiralia</taxon>
        <taxon>Gnathifera</taxon>
        <taxon>Rotifera</taxon>
        <taxon>Eurotatoria</taxon>
        <taxon>Monogononta</taxon>
        <taxon>Pseudotrocha</taxon>
        <taxon>Ploima</taxon>
        <taxon>Brachionidae</taxon>
        <taxon>Brachionus</taxon>
    </lineage>
</organism>
<accession>A0A3M7PA09</accession>
<protein>
    <submittedName>
        <fullName evidence="1">Uncharacterized protein</fullName>
    </submittedName>
</protein>
<keyword evidence="2" id="KW-1185">Reference proteome</keyword>
<proteinExistence type="predicted"/>
<name>A0A3M7PA09_BRAPC</name>
<gene>
    <name evidence="1" type="ORF">BpHYR1_028668</name>
</gene>
<dbReference type="AlphaFoldDB" id="A0A3M7PA09"/>
<evidence type="ECO:0000313" key="1">
    <source>
        <dbReference type="EMBL" id="RMZ95610.1"/>
    </source>
</evidence>